<evidence type="ECO:0000313" key="2">
    <source>
        <dbReference type="Proteomes" id="UP000251313"/>
    </source>
</evidence>
<comment type="caution">
    <text evidence="1">The sequence shown here is derived from an EMBL/GenBank/DDBJ whole genome shotgun (WGS) entry which is preliminary data.</text>
</comment>
<sequence length="314" mass="36995">MEHITLPKLHARSVREALFYLHDHREHVAVSGCNLTELNEKIHHFFYETVLHDEGADALRGVDYALQPEHVPYLLMVRKDEWARATIDNKYFAWIAEDELAGMFVWFHILEVQSLKDTQQLADKKNTSFNPKNWTLPDEINLVAPDTPEERLLPIEHIFDTSRISTDDKINVITLMQEKWSIEGQKLKKRFRFLFKDKEVIPEEIKEVMACAVDEGLPSFGVKCITPESIRLAIPCMYHFFEYRDRAVLRKLSRIYSVKKYQEKNKEKLMVTLLLDPDVKDMLDEIAEIRGISLHKLITHWTRRHYGTLRKPVQ</sequence>
<dbReference type="AlphaFoldDB" id="A0AB38FUE1"/>
<dbReference type="RefSeq" id="WP_038253183.1">
    <property type="nucleotide sequence ID" value="NZ_UAVL01000009.1"/>
</dbReference>
<proteinExistence type="predicted"/>
<dbReference type="Proteomes" id="UP000251313">
    <property type="component" value="Unassembled WGS sequence"/>
</dbReference>
<name>A0AB38FUE1_9ENTR</name>
<dbReference type="EMBL" id="UAVL01000009">
    <property type="protein sequence ID" value="SQA62943.1"/>
    <property type="molecule type" value="Genomic_DNA"/>
</dbReference>
<organism evidence="1 2">
    <name type="scientific">Yokenella regensburgei</name>
    <dbReference type="NCBI Taxonomy" id="158877"/>
    <lineage>
        <taxon>Bacteria</taxon>
        <taxon>Pseudomonadati</taxon>
        <taxon>Pseudomonadota</taxon>
        <taxon>Gammaproteobacteria</taxon>
        <taxon>Enterobacterales</taxon>
        <taxon>Enterobacteriaceae</taxon>
        <taxon>Yokenella</taxon>
    </lineage>
</organism>
<reference evidence="1 2" key="1">
    <citation type="submission" date="2018-06" db="EMBL/GenBank/DDBJ databases">
        <authorList>
            <consortium name="Pathogen Informatics"/>
            <person name="Doyle S."/>
        </authorList>
    </citation>
    <scope>NUCLEOTIDE SEQUENCE [LARGE SCALE GENOMIC DNA]</scope>
    <source>
        <strain evidence="1 2">NCTC11967</strain>
    </source>
</reference>
<gene>
    <name evidence="1" type="ORF">NCTC11967_01961</name>
</gene>
<protein>
    <submittedName>
        <fullName evidence="1">Uncharacterized protein</fullName>
    </submittedName>
</protein>
<accession>A0AB38FUE1</accession>
<evidence type="ECO:0000313" key="1">
    <source>
        <dbReference type="EMBL" id="SQA62943.1"/>
    </source>
</evidence>
<dbReference type="CDD" id="cd21631">
    <property type="entry name" value="RHH_CopG_NikR-like"/>
    <property type="match status" value="1"/>
</dbReference>